<evidence type="ECO:0000313" key="1">
    <source>
        <dbReference type="EMBL" id="CAH6718825.1"/>
    </source>
</evidence>
<organism evidence="1 2">
    <name type="scientific">[Candida] jaroonii</name>
    <dbReference type="NCBI Taxonomy" id="467808"/>
    <lineage>
        <taxon>Eukaryota</taxon>
        <taxon>Fungi</taxon>
        <taxon>Dikarya</taxon>
        <taxon>Ascomycota</taxon>
        <taxon>Saccharomycotina</taxon>
        <taxon>Pichiomycetes</taxon>
        <taxon>Debaryomycetaceae</taxon>
        <taxon>Yamadazyma</taxon>
    </lineage>
</organism>
<accession>A0ACA9Y2I4</accession>
<sequence>MSFKLNDYNSFLSSLYEKDTDKKDKYLDFDFGLNPEYQNLNSNAGGNLGNTNNLSNLNMGNMNMNDINNIDIDIKKEFVSPSISPILSPTINQFDQEFDYYDKKFNPNMSITSTSNTNSNNSINQSMNNVNSVNTRNSRNSINRMISNDSDEDEPKRCKSSHNVIEQRYRNKINDKFTALQNSVPTLRVVAKRKNDDEKERNDFSEDESDNDLEGLEPARKLNKGTILAKSIEYIKFLELKNNRMRNEYNQLIEQAKMLGIAINENL</sequence>
<gene>
    <name evidence="1" type="ORF">CLIB1444_01S15346</name>
</gene>
<protein>
    <submittedName>
        <fullName evidence="1">Serine-rich protein Tye7p</fullName>
    </submittedName>
</protein>
<dbReference type="Proteomes" id="UP001152531">
    <property type="component" value="Unassembled WGS sequence"/>
</dbReference>
<name>A0ACA9Y2I4_9ASCO</name>
<comment type="caution">
    <text evidence="1">The sequence shown here is derived from an EMBL/GenBank/DDBJ whole genome shotgun (WGS) entry which is preliminary data.</text>
</comment>
<dbReference type="EMBL" id="CALSDN010000001">
    <property type="protein sequence ID" value="CAH6718825.1"/>
    <property type="molecule type" value="Genomic_DNA"/>
</dbReference>
<keyword evidence="2" id="KW-1185">Reference proteome</keyword>
<evidence type="ECO:0000313" key="2">
    <source>
        <dbReference type="Proteomes" id="UP001152531"/>
    </source>
</evidence>
<reference evidence="1" key="1">
    <citation type="submission" date="2022-06" db="EMBL/GenBank/DDBJ databases">
        <authorList>
            <person name="Legras J.-L."/>
            <person name="Devillers H."/>
            <person name="Grondin C."/>
        </authorList>
    </citation>
    <scope>NUCLEOTIDE SEQUENCE</scope>
    <source>
        <strain evidence="1">CLIB 1444</strain>
    </source>
</reference>
<proteinExistence type="predicted"/>